<sequence length="602" mass="66270">MRTPGLLHRFFSLICRTVRTPSVINPEMFIGWRREPDFIIIQRCADYAYQYRIPVRASGTYYLDRSVSLRGLAWEGGIFVGDTPIYIDDTSLENTEINGSHVEIQGGRCTVRNNIFYNQTATAALLIKGLTSEARLDCSYNEFYNCNYAILQQGTGDFQMASAIYSYNSIHDIRGDGIELNVVNRHYYDGLIIEGNIICNVNGSNTSWGIGIGVAGLAPYGTDTPDENYVANFSIRGNRILGCRQCIHTELCRDFSIINNDCSPDTSKSTTSGLRFAAYVAYGCKRFVVDGLSGEPIGTANRYVQIDWGSNDGVWAGPPVDFTLRNVNTTQGDIEIATGCADSWTNTTIVENIRCRAMKWRGLPSTSKFSDMFCSSIDCIGRYSASEGGGGGLLSRSFYTYTHWTNIICIDEMNASVAFSKMYVDRIRQEGNNFYIPISEAITGHRGPKLITTTEEYKLYDDKFPPGREFSDGCVLWKASGGYYLVTVAGALINSGGTRPDIIKATTAGQAYIQSNDLNWQSDQVKAAGTRIVIPGAGDPGNDLITTITCGVYIYNGVYTVNIDPPIVTPTVDNVVIRAAYPVSYIDVTATVNEMVSAPSIR</sequence>
<reference evidence="1 2" key="1">
    <citation type="submission" date="2022-04" db="EMBL/GenBank/DDBJ databases">
        <title>Proposal of a three novel species of Scandinavium, Scandinavium hiltneri, Scandinavium manionii, Scandinavium tedordense.</title>
        <authorList>
            <person name="Maddock D.W."/>
            <person name="Brady C.L."/>
            <person name="Denman S."/>
            <person name="Arnold D."/>
        </authorList>
    </citation>
    <scope>NUCLEOTIDE SEQUENCE [LARGE SCALE GENOMIC DNA]</scope>
    <source>
        <strain evidence="1 2">H11S7</strain>
    </source>
</reference>
<dbReference type="EMBL" id="JALIGE010000076">
    <property type="protein sequence ID" value="MCS2163932.1"/>
    <property type="molecule type" value="Genomic_DNA"/>
</dbReference>
<dbReference type="Proteomes" id="UP001205357">
    <property type="component" value="Unassembled WGS sequence"/>
</dbReference>
<evidence type="ECO:0000313" key="1">
    <source>
        <dbReference type="EMBL" id="MCS2163932.1"/>
    </source>
</evidence>
<evidence type="ECO:0008006" key="3">
    <source>
        <dbReference type="Google" id="ProtNLM"/>
    </source>
</evidence>
<proteinExistence type="predicted"/>
<name>A0ABT2EAC2_9ENTR</name>
<protein>
    <recommendedName>
        <fullName evidence="3">Right handed beta helix domain-containing protein</fullName>
    </recommendedName>
</protein>
<comment type="caution">
    <text evidence="1">The sequence shown here is derived from an EMBL/GenBank/DDBJ whole genome shotgun (WGS) entry which is preliminary data.</text>
</comment>
<dbReference type="SUPFAM" id="SSF51126">
    <property type="entry name" value="Pectin lyase-like"/>
    <property type="match status" value="1"/>
</dbReference>
<gene>
    <name evidence="1" type="ORF">MUU47_22945</name>
</gene>
<dbReference type="RefSeq" id="WP_258990467.1">
    <property type="nucleotide sequence ID" value="NZ_JALIGE010000076.1"/>
</dbReference>
<dbReference type="InterPro" id="IPR011050">
    <property type="entry name" value="Pectin_lyase_fold/virulence"/>
</dbReference>
<organism evidence="1 2">
    <name type="scientific">Scandinavium hiltneri</name>
    <dbReference type="NCBI Taxonomy" id="2926519"/>
    <lineage>
        <taxon>Bacteria</taxon>
        <taxon>Pseudomonadati</taxon>
        <taxon>Pseudomonadota</taxon>
        <taxon>Gammaproteobacteria</taxon>
        <taxon>Enterobacterales</taxon>
        <taxon>Enterobacteriaceae</taxon>
        <taxon>Scandinavium</taxon>
    </lineage>
</organism>
<accession>A0ABT2EAC2</accession>
<keyword evidence="2" id="KW-1185">Reference proteome</keyword>
<evidence type="ECO:0000313" key="2">
    <source>
        <dbReference type="Proteomes" id="UP001205357"/>
    </source>
</evidence>